<evidence type="ECO:0000313" key="4">
    <source>
        <dbReference type="EMBL" id="KZS38574.1"/>
    </source>
</evidence>
<dbReference type="PANTHER" id="PTHR35889">
    <property type="entry name" value="CYCLOINULO-OLIGOSACCHARIDE FRUCTANOTRANSFERASE-RELATED"/>
    <property type="match status" value="1"/>
</dbReference>
<dbReference type="Gene3D" id="2.60.120.260">
    <property type="entry name" value="Galactose-binding domain-like"/>
    <property type="match status" value="1"/>
</dbReference>
<dbReference type="SUPFAM" id="SSF52047">
    <property type="entry name" value="RNI-like"/>
    <property type="match status" value="1"/>
</dbReference>
<dbReference type="InterPro" id="IPR026876">
    <property type="entry name" value="Fn3_assoc_repeat"/>
</dbReference>
<dbReference type="Pfam" id="PF13287">
    <property type="entry name" value="Fn3_assoc"/>
    <property type="match status" value="1"/>
</dbReference>
<dbReference type="RefSeq" id="WP_066317962.1">
    <property type="nucleotide sequence ID" value="NZ_LQRT01000046.1"/>
</dbReference>
<keyword evidence="5" id="KW-1185">Reference proteome</keyword>
<sequence length="703" mass="80075">MNFIIPEIWYLFLSQMFFVQIESNTPEFILFLGRFHPLILHLPIGGLLLVFYFDIVGRIRKKYPETLIKNGLGFSTFFASIACVLGYFLSLEGGYEESTTNIHMWTGIGTAILTLVLFLIKRSSKENLEKLFFPLFVMTIILISITGHFGSILTHGDNFITQYSPLKTKTKKPQAIDSLRYFSDVIYPILDAKCVQCHNATKQKGGLSLISEEMIQKGGKNGALVQKGNALKSHMIKRILLPLDNEEHMPPAGKNQITTDELWLLKHWINNGVDFKKKALAYQSNDTLISLLENYIEKDIENIPEASIRALNKVVKAGFSVHRIAINQPQLIVKFTKDSISEEAVNTLAGISEQLVELDMNTTLLTDDMTKGLKYLKRLEKLRLDNTKITNKTLNYLIDLKKLKVLNLHHTAVDNDGLKVVLEKIALNDVFIWNTNVDKEFVRQVEKASKTKIHEGIFEGFTEIKPLKPPKLITEQSLFSDSLLIVFNDPARSAKLFYSLDGSDPDSTSTRYNEPIKIVKSTKLKAKMYQDEWLPSPIFEKDFFKIKYKVTNFEIVNEPSTKYPGAHKIFDFIEGSTLFSDGKWTGYEGVDLISTINFEEPKSINGVAVSCLRDSGSWILFPKRIEVYSRNENTSFQKVGEMDYDATHQREGGDKSQKRFNIKIKDVEAKYLKIIVQNAGKLPKWHQGAGKVPWLFVDEIVIQ</sequence>
<evidence type="ECO:0000313" key="5">
    <source>
        <dbReference type="Proteomes" id="UP000076715"/>
    </source>
</evidence>
<gene>
    <name evidence="4" type="ORF">AWE51_13315</name>
</gene>
<keyword evidence="1" id="KW-1133">Transmembrane helix</keyword>
<dbReference type="Gene3D" id="3.80.10.10">
    <property type="entry name" value="Ribonuclease Inhibitor"/>
    <property type="match status" value="1"/>
</dbReference>
<feature type="transmembrane region" description="Helical" evidence="1">
    <location>
        <begin position="38"/>
        <end position="59"/>
    </location>
</feature>
<keyword evidence="1" id="KW-0812">Transmembrane</keyword>
<dbReference type="InterPro" id="IPR032675">
    <property type="entry name" value="LRR_dom_sf"/>
</dbReference>
<dbReference type="Pfam" id="PF09990">
    <property type="entry name" value="DUF2231"/>
    <property type="match status" value="1"/>
</dbReference>
<feature type="transmembrane region" description="Helical" evidence="1">
    <location>
        <begin position="102"/>
        <end position="120"/>
    </location>
</feature>
<dbReference type="OrthoDB" id="1099022at2"/>
<dbReference type="STRING" id="1642818.AWE51_13315"/>
<name>A0A162XDV4_9FLAO</name>
<organism evidence="4 5">
    <name type="scientific">Aquimarina aggregata</name>
    <dbReference type="NCBI Taxonomy" id="1642818"/>
    <lineage>
        <taxon>Bacteria</taxon>
        <taxon>Pseudomonadati</taxon>
        <taxon>Bacteroidota</taxon>
        <taxon>Flavobacteriia</taxon>
        <taxon>Flavobacteriales</taxon>
        <taxon>Flavobacteriaceae</taxon>
        <taxon>Aquimarina</taxon>
    </lineage>
</organism>
<accession>A0A162XDV4</accession>
<dbReference type="InterPro" id="IPR019251">
    <property type="entry name" value="DUF2231_TM"/>
</dbReference>
<feature type="transmembrane region" description="Helical" evidence="1">
    <location>
        <begin position="132"/>
        <end position="153"/>
    </location>
</feature>
<dbReference type="InterPro" id="IPR011429">
    <property type="entry name" value="Cyt_c_Planctomycete-type"/>
</dbReference>
<protein>
    <submittedName>
        <fullName evidence="4">Uncharacterized protein</fullName>
    </submittedName>
</protein>
<dbReference type="Pfam" id="PF07635">
    <property type="entry name" value="PSCyt1"/>
    <property type="match status" value="1"/>
</dbReference>
<feature type="transmembrane region" description="Helical" evidence="1">
    <location>
        <begin position="71"/>
        <end position="90"/>
    </location>
</feature>
<evidence type="ECO:0000259" key="2">
    <source>
        <dbReference type="Pfam" id="PF07635"/>
    </source>
</evidence>
<dbReference type="AlphaFoldDB" id="A0A162XDV4"/>
<keyword evidence="1" id="KW-0472">Membrane</keyword>
<proteinExistence type="predicted"/>
<dbReference type="EMBL" id="LQRT01000046">
    <property type="protein sequence ID" value="KZS38574.1"/>
    <property type="molecule type" value="Genomic_DNA"/>
</dbReference>
<feature type="domain" description="Cytochrome C Planctomycete-type" evidence="2">
    <location>
        <begin position="194"/>
        <end position="253"/>
    </location>
</feature>
<evidence type="ECO:0000259" key="3">
    <source>
        <dbReference type="Pfam" id="PF09990"/>
    </source>
</evidence>
<dbReference type="PANTHER" id="PTHR35889:SF3">
    <property type="entry name" value="F-BOX DOMAIN-CONTAINING PROTEIN"/>
    <property type="match status" value="1"/>
</dbReference>
<comment type="caution">
    <text evidence="4">The sequence shown here is derived from an EMBL/GenBank/DDBJ whole genome shotgun (WGS) entry which is preliminary data.</text>
</comment>
<evidence type="ECO:0000256" key="1">
    <source>
        <dbReference type="SAM" id="Phobius"/>
    </source>
</evidence>
<reference evidence="4 5" key="1">
    <citation type="submission" date="2016-01" db="EMBL/GenBank/DDBJ databases">
        <title>The draft genome sequence of Aquimarina sp. RZW4-3-2.</title>
        <authorList>
            <person name="Wang Y."/>
        </authorList>
    </citation>
    <scope>NUCLEOTIDE SEQUENCE [LARGE SCALE GENOMIC DNA]</scope>
    <source>
        <strain evidence="4 5">RZW4-3-2</strain>
    </source>
</reference>
<feature type="domain" description="DUF2231" evidence="3">
    <location>
        <begin position="35"/>
        <end position="153"/>
    </location>
</feature>
<dbReference type="Proteomes" id="UP000076715">
    <property type="component" value="Unassembled WGS sequence"/>
</dbReference>